<accession>A0AAV5IKP1</accession>
<evidence type="ECO:0000313" key="1">
    <source>
        <dbReference type="EMBL" id="GKV02447.1"/>
    </source>
</evidence>
<name>A0AAV5IKP1_9ROSI</name>
<comment type="caution">
    <text evidence="1">The sequence shown here is derived from an EMBL/GenBank/DDBJ whole genome shotgun (WGS) entry which is preliminary data.</text>
</comment>
<sequence>MLAGYSPLIPHLPHFARLTVLAPQGGIRFYLKTLRPSNQPHLCNMQSDLPDALTCFFSLRTTAPIADRSKGHIHIQVQTTSL</sequence>
<proteinExistence type="predicted"/>
<gene>
    <name evidence="1" type="ORF">SLEP1_g14883</name>
</gene>
<reference evidence="1 2" key="1">
    <citation type="journal article" date="2021" name="Commun. Biol.">
        <title>The genome of Shorea leprosula (Dipterocarpaceae) highlights the ecological relevance of drought in aseasonal tropical rainforests.</title>
        <authorList>
            <person name="Ng K.K.S."/>
            <person name="Kobayashi M.J."/>
            <person name="Fawcett J.A."/>
            <person name="Hatakeyama M."/>
            <person name="Paape T."/>
            <person name="Ng C.H."/>
            <person name="Ang C.C."/>
            <person name="Tnah L.H."/>
            <person name="Lee C.T."/>
            <person name="Nishiyama T."/>
            <person name="Sese J."/>
            <person name="O'Brien M.J."/>
            <person name="Copetti D."/>
            <person name="Mohd Noor M.I."/>
            <person name="Ong R.C."/>
            <person name="Putra M."/>
            <person name="Sireger I.Z."/>
            <person name="Indrioko S."/>
            <person name="Kosugi Y."/>
            <person name="Izuno A."/>
            <person name="Isagi Y."/>
            <person name="Lee S.L."/>
            <person name="Shimizu K.K."/>
        </authorList>
    </citation>
    <scope>NUCLEOTIDE SEQUENCE [LARGE SCALE GENOMIC DNA]</scope>
    <source>
        <strain evidence="1">214</strain>
    </source>
</reference>
<dbReference type="EMBL" id="BPVZ01000018">
    <property type="protein sequence ID" value="GKV02447.1"/>
    <property type="molecule type" value="Genomic_DNA"/>
</dbReference>
<organism evidence="1 2">
    <name type="scientific">Rubroshorea leprosula</name>
    <dbReference type="NCBI Taxonomy" id="152421"/>
    <lineage>
        <taxon>Eukaryota</taxon>
        <taxon>Viridiplantae</taxon>
        <taxon>Streptophyta</taxon>
        <taxon>Embryophyta</taxon>
        <taxon>Tracheophyta</taxon>
        <taxon>Spermatophyta</taxon>
        <taxon>Magnoliopsida</taxon>
        <taxon>eudicotyledons</taxon>
        <taxon>Gunneridae</taxon>
        <taxon>Pentapetalae</taxon>
        <taxon>rosids</taxon>
        <taxon>malvids</taxon>
        <taxon>Malvales</taxon>
        <taxon>Dipterocarpaceae</taxon>
        <taxon>Rubroshorea</taxon>
    </lineage>
</organism>
<dbReference type="AlphaFoldDB" id="A0AAV5IKP1"/>
<protein>
    <submittedName>
        <fullName evidence="1">Uncharacterized protein</fullName>
    </submittedName>
</protein>
<keyword evidence="2" id="KW-1185">Reference proteome</keyword>
<evidence type="ECO:0000313" key="2">
    <source>
        <dbReference type="Proteomes" id="UP001054252"/>
    </source>
</evidence>
<dbReference type="Proteomes" id="UP001054252">
    <property type="component" value="Unassembled WGS sequence"/>
</dbReference>